<accession>A0A7W5K5K0</accession>
<dbReference type="SUPFAM" id="SSF56300">
    <property type="entry name" value="Metallo-dependent phosphatases"/>
    <property type="match status" value="1"/>
</dbReference>
<comment type="similarity">
    <text evidence="1">Belongs to the metallophosphoesterase superfamily. YfcE family.</text>
</comment>
<dbReference type="EMBL" id="JACHZF010000028">
    <property type="protein sequence ID" value="MBB3332310.1"/>
    <property type="molecule type" value="Genomic_DNA"/>
</dbReference>
<reference evidence="3 4" key="1">
    <citation type="submission" date="2020-08" db="EMBL/GenBank/DDBJ databases">
        <title>Genomic Encyclopedia of Archaeal and Bacterial Type Strains, Phase II (KMG-II): from individual species to whole genera.</title>
        <authorList>
            <person name="Goeker M."/>
        </authorList>
    </citation>
    <scope>NUCLEOTIDE SEQUENCE [LARGE SCALE GENOMIC DNA]</scope>
    <source>
        <strain evidence="3 4">5AG</strain>
    </source>
</reference>
<dbReference type="Pfam" id="PF12850">
    <property type="entry name" value="Metallophos_2"/>
    <property type="match status" value="1"/>
</dbReference>
<keyword evidence="4" id="KW-1185">Reference proteome</keyword>
<evidence type="ECO:0000256" key="1">
    <source>
        <dbReference type="ARBA" id="ARBA00008950"/>
    </source>
</evidence>
<evidence type="ECO:0000313" key="3">
    <source>
        <dbReference type="EMBL" id="MBB3332310.1"/>
    </source>
</evidence>
<dbReference type="InterPro" id="IPR029052">
    <property type="entry name" value="Metallo-depent_PP-like"/>
</dbReference>
<evidence type="ECO:0000259" key="2">
    <source>
        <dbReference type="Pfam" id="PF12850"/>
    </source>
</evidence>
<dbReference type="Gene3D" id="3.60.21.10">
    <property type="match status" value="1"/>
</dbReference>
<dbReference type="Proteomes" id="UP000553442">
    <property type="component" value="Unassembled WGS sequence"/>
</dbReference>
<gene>
    <name evidence="3" type="ORF">BDK63_003204</name>
</gene>
<comment type="caution">
    <text evidence="3">The sequence shown here is derived from an EMBL/GenBank/DDBJ whole genome shotgun (WGS) entry which is preliminary data.</text>
</comment>
<dbReference type="InterPro" id="IPR024654">
    <property type="entry name" value="Calcineurin-like_PHP_lpxH"/>
</dbReference>
<dbReference type="AlphaFoldDB" id="A0A7W5K5K0"/>
<evidence type="ECO:0000313" key="4">
    <source>
        <dbReference type="Proteomes" id="UP000553442"/>
    </source>
</evidence>
<proteinExistence type="inferred from homology"/>
<feature type="domain" description="Calcineurin-like phosphoesterase" evidence="2">
    <location>
        <begin position="23"/>
        <end position="157"/>
    </location>
</feature>
<name>A0A7W5K5K0_9GAMM</name>
<organism evidence="3 4">
    <name type="scientific">Halomonas campaniensis</name>
    <dbReference type="NCBI Taxonomy" id="213554"/>
    <lineage>
        <taxon>Bacteria</taxon>
        <taxon>Pseudomonadati</taxon>
        <taxon>Pseudomonadota</taxon>
        <taxon>Gammaproteobacteria</taxon>
        <taxon>Oceanospirillales</taxon>
        <taxon>Halomonadaceae</taxon>
        <taxon>Halomonas</taxon>
    </lineage>
</organism>
<sequence>MPPTGRDLAVSGAAAEVTAERPIGVISDTHGLLRPEALTLLEGCGLILHLGDVGHRDEDAAILERLGELAPVRAVRGNIDTAPWAEALPKTLDLAVNGWRLQLVHILADVDPATPCDAVLHGHSHKPRNEWREGRLLFNPGAAGKRRFRLPITLGRLWADDRGLRGAIPHLPL</sequence>
<protein>
    <recommendedName>
        <fullName evidence="2">Calcineurin-like phosphoesterase domain-containing protein</fullName>
    </recommendedName>
</protein>